<name>A0ABX7BJA7_9PROT</name>
<protein>
    <submittedName>
        <fullName evidence="2">Uncharacterized protein</fullName>
    </submittedName>
</protein>
<keyword evidence="2" id="KW-0614">Plasmid</keyword>
<keyword evidence="3" id="KW-1185">Reference proteome</keyword>
<evidence type="ECO:0000313" key="2">
    <source>
        <dbReference type="EMBL" id="QQP93816.1"/>
    </source>
</evidence>
<geneLocation type="plasmid" evidence="2 3">
    <name>pTT6-3</name>
</geneLocation>
<evidence type="ECO:0000256" key="1">
    <source>
        <dbReference type="SAM" id="Phobius"/>
    </source>
</evidence>
<feature type="transmembrane region" description="Helical" evidence="1">
    <location>
        <begin position="16"/>
        <end position="40"/>
    </location>
</feature>
<sequence length="91" mass="10399">MIREWWVWAQVAQHEWWFVPAGLGLLVGMVGLVVVVKIAATRITSRLLNPRMRGTEDQVEAAWATEADLVQFGLIKPMKRGISRWISRTGR</sequence>
<keyword evidence="1" id="KW-0812">Transmembrane</keyword>
<gene>
    <name evidence="2" type="ORF">IGS68_34390</name>
</gene>
<dbReference type="RefSeq" id="WP_201083594.1">
    <property type="nucleotide sequence ID" value="NZ_CP067423.1"/>
</dbReference>
<accession>A0ABX7BJA7</accession>
<proteinExistence type="predicted"/>
<dbReference type="EMBL" id="CP067423">
    <property type="protein sequence ID" value="QQP93816.1"/>
    <property type="molecule type" value="Genomic_DNA"/>
</dbReference>
<organism evidence="2 3">
    <name type="scientific">Skermanella cutis</name>
    <dbReference type="NCBI Taxonomy" id="2775420"/>
    <lineage>
        <taxon>Bacteria</taxon>
        <taxon>Pseudomonadati</taxon>
        <taxon>Pseudomonadota</taxon>
        <taxon>Alphaproteobacteria</taxon>
        <taxon>Rhodospirillales</taxon>
        <taxon>Azospirillaceae</taxon>
        <taxon>Skermanella</taxon>
    </lineage>
</organism>
<keyword evidence="1" id="KW-0472">Membrane</keyword>
<evidence type="ECO:0000313" key="3">
    <source>
        <dbReference type="Proteomes" id="UP000595197"/>
    </source>
</evidence>
<keyword evidence="1" id="KW-1133">Transmembrane helix</keyword>
<dbReference type="Proteomes" id="UP000595197">
    <property type="component" value="Plasmid pTT6-3"/>
</dbReference>
<reference evidence="2" key="1">
    <citation type="submission" date="2021-02" db="EMBL/GenBank/DDBJ databases">
        <title>Skermanella TT6 skin isolate.</title>
        <authorList>
            <person name="Lee K."/>
            <person name="Ganzorig M."/>
        </authorList>
    </citation>
    <scope>NUCLEOTIDE SEQUENCE</scope>
    <source>
        <strain evidence="2">TT6</strain>
    </source>
</reference>